<organism evidence="3 4">
    <name type="scientific">Pedobacter psychroterrae</name>
    <dbReference type="NCBI Taxonomy" id="2530453"/>
    <lineage>
        <taxon>Bacteria</taxon>
        <taxon>Pseudomonadati</taxon>
        <taxon>Bacteroidota</taxon>
        <taxon>Sphingobacteriia</taxon>
        <taxon>Sphingobacteriales</taxon>
        <taxon>Sphingobacteriaceae</taxon>
        <taxon>Pedobacter</taxon>
    </lineage>
</organism>
<gene>
    <name evidence="3" type="ORF">EZ437_11130</name>
</gene>
<feature type="transmembrane region" description="Helical" evidence="1">
    <location>
        <begin position="773"/>
        <end position="791"/>
    </location>
</feature>
<dbReference type="OrthoDB" id="609779at2"/>
<feature type="transmembrane region" description="Helical" evidence="1">
    <location>
        <begin position="232"/>
        <end position="250"/>
    </location>
</feature>
<feature type="transmembrane region" description="Helical" evidence="1">
    <location>
        <begin position="118"/>
        <end position="142"/>
    </location>
</feature>
<evidence type="ECO:0000313" key="4">
    <source>
        <dbReference type="Proteomes" id="UP000293347"/>
    </source>
</evidence>
<dbReference type="Pfam" id="PF12679">
    <property type="entry name" value="ABC2_membrane_2"/>
    <property type="match status" value="1"/>
</dbReference>
<feature type="transmembrane region" description="Helical" evidence="1">
    <location>
        <begin position="180"/>
        <end position="200"/>
    </location>
</feature>
<dbReference type="AlphaFoldDB" id="A0A4R0NL14"/>
<evidence type="ECO:0000313" key="3">
    <source>
        <dbReference type="EMBL" id="TCD01296.1"/>
    </source>
</evidence>
<reference evidence="3 4" key="1">
    <citation type="submission" date="2019-02" db="EMBL/GenBank/DDBJ databases">
        <title>Pedobacter sp. RP-1-14 sp. nov., isolated from Arctic soil.</title>
        <authorList>
            <person name="Dahal R.H."/>
        </authorList>
    </citation>
    <scope>NUCLEOTIDE SEQUENCE [LARGE SCALE GENOMIC DNA]</scope>
    <source>
        <strain evidence="3 4">RP-1-14</strain>
    </source>
</reference>
<dbReference type="Pfam" id="PF09822">
    <property type="entry name" value="ABC_transp_aux"/>
    <property type="match status" value="1"/>
</dbReference>
<keyword evidence="1" id="KW-1133">Transmembrane helix</keyword>
<evidence type="ECO:0000256" key="1">
    <source>
        <dbReference type="SAM" id="Phobius"/>
    </source>
</evidence>
<protein>
    <submittedName>
        <fullName evidence="3">ABC transporter</fullName>
    </submittedName>
</protein>
<feature type="transmembrane region" description="Helical" evidence="1">
    <location>
        <begin position="262"/>
        <end position="280"/>
    </location>
</feature>
<sequence length="796" mass="89206">MKLIFKIAKAELRNLFYSPIAWFLTIAFMVQCALTYTKIINNLAITQEMGGRGLAYMAQLTVRVFSSREGLFTDIMQNLYLYIPLLTMGLISREINGGTISLLYSSPVKIREIVFGKYLAMMVYSFILLSVVGIFMVAGILNIKSADYGMLLAGALGFYLLLCAYSAIGLFMSSLTSYQIVAAVSTFVMIGILSYIGTLWQSVDFVRDLTYFLSLSNRTNHMLTGFITTKDIIYFIVIVYIFLGLTIYKLQSGRETKALHIIVGRYVAIVVSALAIGYISSLPSLTGYWDTTANQRNTLTPNVQQIIKEMGDGKLQVTVYTNLLDRYFYLGLPDRRNDYLSNWDSYMRFKPDIDFHFVNYYDMPYSLSYDLFGYYKGKTMKQIAEQTAKAMDLDMALFKTPEQIHQEIDLKPELNRFVLKLTYKGRSTFLRVFNDLYILPMEAEVSAAFKRLLQAKMPKITFTTGNGERLTGKKDDREYKTLTVEKTHRYALINQGFDIDSLSLKTQDIPDNVKTLVIADPQSELSAAAIQKIKAYIAKGGNLLIAGEPGRQQILNPLLKTLGVQLKDGMLEQGNKDFSPTLVLPHLTKIAIGFSKTLDRPSVDTLPVSMNGVAGLSYHDTNGFHIQPLLITKTGVVTNTMRRNPDLDSVNKIDNASTGSAGVTQALSLGNATKRTALMPVGKSTSKEAYTTAVGLTRQINGKEQRIIISGDADFLSNAGLGNTSLELSNFYFGPALFSWLNYGEYPVDTTRPDPKDNRVTVSTDRVSFLKIVYIYILPGLMFIFAAIFLIRRKRK</sequence>
<proteinExistence type="predicted"/>
<dbReference type="EMBL" id="SJSL01000002">
    <property type="protein sequence ID" value="TCD01296.1"/>
    <property type="molecule type" value="Genomic_DNA"/>
</dbReference>
<accession>A0A4R0NL14</accession>
<keyword evidence="4" id="KW-1185">Reference proteome</keyword>
<dbReference type="GO" id="GO:0140359">
    <property type="term" value="F:ABC-type transporter activity"/>
    <property type="evidence" value="ECO:0007669"/>
    <property type="project" value="InterPro"/>
</dbReference>
<dbReference type="Proteomes" id="UP000293347">
    <property type="component" value="Unassembled WGS sequence"/>
</dbReference>
<name>A0A4R0NL14_9SPHI</name>
<feature type="transmembrane region" description="Helical" evidence="1">
    <location>
        <begin position="148"/>
        <end position="168"/>
    </location>
</feature>
<feature type="domain" description="ABC-type uncharacterised transport system" evidence="2">
    <location>
        <begin position="458"/>
        <end position="723"/>
    </location>
</feature>
<dbReference type="GO" id="GO:0005886">
    <property type="term" value="C:plasma membrane"/>
    <property type="evidence" value="ECO:0007669"/>
    <property type="project" value="UniProtKB-SubCell"/>
</dbReference>
<comment type="caution">
    <text evidence="3">The sequence shown here is derived from an EMBL/GenBank/DDBJ whole genome shotgun (WGS) entry which is preliminary data.</text>
</comment>
<evidence type="ECO:0000259" key="2">
    <source>
        <dbReference type="Pfam" id="PF09822"/>
    </source>
</evidence>
<keyword evidence="1" id="KW-0812">Transmembrane</keyword>
<keyword evidence="1" id="KW-0472">Membrane</keyword>
<dbReference type="RefSeq" id="WP_131595987.1">
    <property type="nucleotide sequence ID" value="NZ_SJSL01000002.1"/>
</dbReference>
<dbReference type="PANTHER" id="PTHR43471">
    <property type="entry name" value="ABC TRANSPORTER PERMEASE"/>
    <property type="match status" value="1"/>
</dbReference>
<feature type="transmembrane region" description="Helical" evidence="1">
    <location>
        <begin position="20"/>
        <end position="39"/>
    </location>
</feature>
<dbReference type="InterPro" id="IPR019196">
    <property type="entry name" value="ABC_transp_unknown"/>
</dbReference>